<evidence type="ECO:0000313" key="12">
    <source>
        <dbReference type="Proteomes" id="UP000010824"/>
    </source>
</evidence>
<name>L0HFL2_METFS</name>
<comment type="cofactor">
    <cofactor evidence="1">
        <name>Mn(2+)</name>
        <dbReference type="ChEBI" id="CHEBI:29035"/>
    </cofactor>
</comment>
<dbReference type="EMBL" id="CP003167">
    <property type="protein sequence ID" value="AGB02103.1"/>
    <property type="molecule type" value="Genomic_DNA"/>
</dbReference>
<dbReference type="InterPro" id="IPR038763">
    <property type="entry name" value="DHH_sf"/>
</dbReference>
<dbReference type="InterPro" id="IPR004097">
    <property type="entry name" value="DHHA2"/>
</dbReference>
<dbReference type="InterPro" id="IPR038222">
    <property type="entry name" value="DHHA2_dom_sf"/>
</dbReference>
<comment type="catalytic activity">
    <reaction evidence="8">
        <text>diphosphate + H2O = 2 phosphate + H(+)</text>
        <dbReference type="Rhea" id="RHEA:24576"/>
        <dbReference type="ChEBI" id="CHEBI:15377"/>
        <dbReference type="ChEBI" id="CHEBI:15378"/>
        <dbReference type="ChEBI" id="CHEBI:33019"/>
        <dbReference type="ChEBI" id="CHEBI:43474"/>
        <dbReference type="EC" id="3.6.1.1"/>
    </reaction>
</comment>
<dbReference type="AlphaFoldDB" id="L0HFL2"/>
<dbReference type="STRING" id="593750.Metfor_1054"/>
<dbReference type="FunCoup" id="L0HFL2">
    <property type="interactions" value="3"/>
</dbReference>
<feature type="domain" description="CBS" evidence="10">
    <location>
        <begin position="72"/>
        <end position="131"/>
    </location>
</feature>
<dbReference type="InParanoid" id="L0HFL2"/>
<evidence type="ECO:0000256" key="2">
    <source>
        <dbReference type="ARBA" id="ARBA00012146"/>
    </source>
</evidence>
<dbReference type="OrthoDB" id="114945at2157"/>
<dbReference type="EC" id="3.6.1.1" evidence="2"/>
<reference evidence="11 12" key="2">
    <citation type="journal article" date="2014" name="Genome Announc.">
        <title>Complete Genome Sequence of Methanoregula formicica SMSPT, a Mesophilic Hydrogenotrophic Methanogen Isolated from a Methanogenic Upflow Anaerobic Sludge Blanket Reactor.</title>
        <authorList>
            <person name="Yamamoto K."/>
            <person name="Tamaki H."/>
            <person name="Cadillo-Quiroz H."/>
            <person name="Imachi H."/>
            <person name="Kyrpides N."/>
            <person name="Woyke T."/>
            <person name="Goodwin L."/>
            <person name="Zinder S.H."/>
            <person name="Kamagata Y."/>
            <person name="Liu W.T."/>
        </authorList>
    </citation>
    <scope>NUCLEOTIDE SEQUENCE [LARGE SCALE GENOMIC DNA]</scope>
    <source>
        <strain evidence="12">DSM 22288 / NBRC 105244 / SMSP</strain>
    </source>
</reference>
<accession>L0HFL2</accession>
<dbReference type="InterPro" id="IPR001667">
    <property type="entry name" value="DDH_dom"/>
</dbReference>
<feature type="domain" description="CBS" evidence="10">
    <location>
        <begin position="249"/>
        <end position="306"/>
    </location>
</feature>
<dbReference type="eggNOG" id="arCOG00606">
    <property type="taxonomic scope" value="Archaea"/>
</dbReference>
<evidence type="ECO:0000256" key="6">
    <source>
        <dbReference type="ARBA" id="ARBA00023211"/>
    </source>
</evidence>
<keyword evidence="9" id="KW-0129">CBS domain</keyword>
<dbReference type="Pfam" id="PF02833">
    <property type="entry name" value="DHHA2"/>
    <property type="match status" value="1"/>
</dbReference>
<dbReference type="Gene3D" id="3.10.310.20">
    <property type="entry name" value="DHHA2 domain"/>
    <property type="match status" value="1"/>
</dbReference>
<evidence type="ECO:0000256" key="7">
    <source>
        <dbReference type="ARBA" id="ARBA00032535"/>
    </source>
</evidence>
<dbReference type="KEGG" id="mfo:Metfor_1054"/>
<dbReference type="SUPFAM" id="SSF64182">
    <property type="entry name" value="DHH phosphoesterases"/>
    <property type="match status" value="1"/>
</dbReference>
<dbReference type="GO" id="GO:0004427">
    <property type="term" value="F:inorganic diphosphate phosphatase activity"/>
    <property type="evidence" value="ECO:0007669"/>
    <property type="project" value="UniProtKB-EC"/>
</dbReference>
<dbReference type="Pfam" id="PF01368">
    <property type="entry name" value="DHH"/>
    <property type="match status" value="1"/>
</dbReference>
<dbReference type="Gene3D" id="3.90.1640.10">
    <property type="entry name" value="inorganic pyrophosphatase (n-terminal core)"/>
    <property type="match status" value="2"/>
</dbReference>
<keyword evidence="6" id="KW-0464">Manganese</keyword>
<reference evidence="12" key="1">
    <citation type="submission" date="2011-12" db="EMBL/GenBank/DDBJ databases">
        <title>Complete sequence of Methanoregula formicicum SMSP.</title>
        <authorList>
            <person name="Lucas S."/>
            <person name="Han J."/>
            <person name="Lapidus A."/>
            <person name="Cheng J.-F."/>
            <person name="Goodwin L."/>
            <person name="Pitluck S."/>
            <person name="Peters L."/>
            <person name="Ovchinnikova G."/>
            <person name="Teshima H."/>
            <person name="Detter J.C."/>
            <person name="Han C."/>
            <person name="Tapia R."/>
            <person name="Land M."/>
            <person name="Hauser L."/>
            <person name="Kyrpides N."/>
            <person name="Ivanova N."/>
            <person name="Pagani I."/>
            <person name="Imachi H."/>
            <person name="Tamaki H."/>
            <person name="Sekiguchi Y."/>
            <person name="Kamagata Y."/>
            <person name="Cadillo-Quiroz H."/>
            <person name="Zinder S."/>
            <person name="Liu W.-T."/>
            <person name="Woyke T."/>
        </authorList>
    </citation>
    <scope>NUCLEOTIDE SEQUENCE [LARGE SCALE GENOMIC DNA]</scope>
    <source>
        <strain evidence="12">DSM 22288 / NBRC 105244 / SMSP</strain>
    </source>
</reference>
<evidence type="ECO:0000256" key="3">
    <source>
        <dbReference type="ARBA" id="ARBA00022723"/>
    </source>
</evidence>
<keyword evidence="5" id="KW-0486">Methionine biosynthesis</keyword>
<dbReference type="Pfam" id="PF00571">
    <property type="entry name" value="CBS"/>
    <property type="match status" value="2"/>
</dbReference>
<dbReference type="NCBIfam" id="NF011442">
    <property type="entry name" value="PRK14869.1-4"/>
    <property type="match status" value="1"/>
</dbReference>
<dbReference type="Proteomes" id="UP000010824">
    <property type="component" value="Chromosome"/>
</dbReference>
<dbReference type="Gene3D" id="3.40.1390.20">
    <property type="entry name" value="HprK N-terminal domain-like"/>
    <property type="match status" value="1"/>
</dbReference>
<dbReference type="SUPFAM" id="SSF54631">
    <property type="entry name" value="CBS-domain pair"/>
    <property type="match status" value="1"/>
</dbReference>
<evidence type="ECO:0000256" key="5">
    <source>
        <dbReference type="ARBA" id="ARBA00023167"/>
    </source>
</evidence>
<dbReference type="CDD" id="cd02205">
    <property type="entry name" value="CBS_pair_SF"/>
    <property type="match status" value="1"/>
</dbReference>
<dbReference type="SMART" id="SM01131">
    <property type="entry name" value="DHHA2"/>
    <property type="match status" value="1"/>
</dbReference>
<dbReference type="HOGENOM" id="CLU_025243_1_0_2"/>
<dbReference type="SUPFAM" id="SSF75138">
    <property type="entry name" value="HprK N-terminal domain-like"/>
    <property type="match status" value="1"/>
</dbReference>
<dbReference type="InterPro" id="IPR000644">
    <property type="entry name" value="CBS_dom"/>
</dbReference>
<protein>
    <recommendedName>
        <fullName evidence="2">inorganic diphosphatase</fullName>
        <ecNumber evidence="2">3.6.1.1</ecNumber>
    </recommendedName>
    <alternativeName>
        <fullName evidence="7">Pyrophosphate phospho-hydrolase</fullName>
    </alternativeName>
</protein>
<dbReference type="RefSeq" id="WP_015285067.1">
    <property type="nucleotide sequence ID" value="NC_019943.1"/>
</dbReference>
<evidence type="ECO:0000256" key="4">
    <source>
        <dbReference type="ARBA" id="ARBA00022801"/>
    </source>
</evidence>
<keyword evidence="12" id="KW-1185">Reference proteome</keyword>
<dbReference type="eggNOG" id="arCOG01567">
    <property type="taxonomic scope" value="Archaea"/>
</dbReference>
<evidence type="ECO:0000256" key="8">
    <source>
        <dbReference type="ARBA" id="ARBA00047820"/>
    </source>
</evidence>
<keyword evidence="5" id="KW-0028">Amino-acid biosynthesis</keyword>
<dbReference type="GO" id="GO:0046872">
    <property type="term" value="F:metal ion binding"/>
    <property type="evidence" value="ECO:0007669"/>
    <property type="project" value="UniProtKB-KW"/>
</dbReference>
<dbReference type="PANTHER" id="PTHR12112:SF22">
    <property type="entry name" value="MANGANESE-DEPENDENT INORGANIC PYROPHOSPHATASE-RELATED"/>
    <property type="match status" value="1"/>
</dbReference>
<dbReference type="NCBIfam" id="NF011443">
    <property type="entry name" value="PRK14869.1-5"/>
    <property type="match status" value="1"/>
</dbReference>
<dbReference type="SMART" id="SM00116">
    <property type="entry name" value="CBS"/>
    <property type="match status" value="2"/>
</dbReference>
<organism evidence="11 12">
    <name type="scientific">Methanoregula formicica (strain DSM 22288 / NBRC 105244 / SMSP)</name>
    <dbReference type="NCBI Taxonomy" id="593750"/>
    <lineage>
        <taxon>Archaea</taxon>
        <taxon>Methanobacteriati</taxon>
        <taxon>Methanobacteriota</taxon>
        <taxon>Stenosarchaea group</taxon>
        <taxon>Methanomicrobia</taxon>
        <taxon>Methanomicrobiales</taxon>
        <taxon>Methanoregulaceae</taxon>
        <taxon>Methanoregula</taxon>
    </lineage>
</organism>
<dbReference type="InterPro" id="IPR010766">
    <property type="entry name" value="DRTGG"/>
</dbReference>
<keyword evidence="3" id="KW-0479">Metal-binding</keyword>
<dbReference type="InterPro" id="IPR046342">
    <property type="entry name" value="CBS_dom_sf"/>
</dbReference>
<dbReference type="PROSITE" id="PS51371">
    <property type="entry name" value="CBS"/>
    <property type="match status" value="2"/>
</dbReference>
<dbReference type="GeneID" id="14310367"/>
<sequence length="541" mass="58084">MTPIYLFGHRQPDSDSTASVIGYAEFLNRDSPGRAVPARCGELNPESKWMLKRFGTPEPVHIPSVEPLLSDITYKPVFSLPQDVPTVDVAALMAKEGIRNVVITDSAGRPVGMIGEHALAGAYLGKIHISELTVTPIPAGTLARILNAEVRVAAHDTLEGRVYIAIDALHVTLAKMTKNDIAVVGDDEPAQLAFISAGIACLIIAEGAPAGDRVLSEAKKRGVTVLSTDLDAFGVGKMINLSLPAREVMETEVTVLTFDDTLARARKVVSSSKFRAACVVTKEGTLAGVLTRTTLLDDVRRPVILLDHNEASQAVEGIGEAEIVEIIDHHRLATITTLKPIRFLNDPVGSTSTIIAMKFRDSGRPPSKAVAGVLLCGVLSDTLALRMSTTTAIDRDAVEYLAKVSGEDPGALGIELLEQGMDLSGVPLATILSRDTKEFDLSGRKVIISQVMVPSFSWNTGRAVEIHRELRTLQDKTGADLVLALFTSVMDNASDCYGCGNAGLLTAIFERPLPVHLDGVMSRKKDFLPWLGEKLRTCAEK</sequence>
<evidence type="ECO:0000256" key="9">
    <source>
        <dbReference type="PROSITE-ProRule" id="PRU00703"/>
    </source>
</evidence>
<keyword evidence="4" id="KW-0378">Hydrolase</keyword>
<dbReference type="InterPro" id="IPR028979">
    <property type="entry name" value="Ser_kin/Pase_Hpr-like_N_sf"/>
</dbReference>
<gene>
    <name evidence="11" type="ordered locus">Metfor_1054</name>
</gene>
<proteinExistence type="predicted"/>
<dbReference type="GO" id="GO:0005737">
    <property type="term" value="C:cytoplasm"/>
    <property type="evidence" value="ECO:0007669"/>
    <property type="project" value="InterPro"/>
</dbReference>
<dbReference type="PANTHER" id="PTHR12112">
    <property type="entry name" value="BNIP - RELATED"/>
    <property type="match status" value="1"/>
</dbReference>
<dbReference type="Pfam" id="PF07085">
    <property type="entry name" value="DRTGG"/>
    <property type="match status" value="1"/>
</dbReference>
<evidence type="ECO:0000259" key="10">
    <source>
        <dbReference type="PROSITE" id="PS51371"/>
    </source>
</evidence>
<dbReference type="GO" id="GO:0009086">
    <property type="term" value="P:methionine biosynthetic process"/>
    <property type="evidence" value="ECO:0007669"/>
    <property type="project" value="UniProtKB-KW"/>
</dbReference>
<evidence type="ECO:0000313" key="11">
    <source>
        <dbReference type="EMBL" id="AGB02103.1"/>
    </source>
</evidence>
<evidence type="ECO:0000256" key="1">
    <source>
        <dbReference type="ARBA" id="ARBA00001936"/>
    </source>
</evidence>